<keyword evidence="3" id="KW-0378">Hydrolase</keyword>
<keyword evidence="8" id="KW-1185">Reference proteome</keyword>
<evidence type="ECO:0000313" key="8">
    <source>
        <dbReference type="Proteomes" id="UP001154329"/>
    </source>
</evidence>
<dbReference type="Proteomes" id="UP001154329">
    <property type="component" value="Chromosome 2"/>
</dbReference>
<feature type="signal peptide" evidence="5">
    <location>
        <begin position="1"/>
        <end position="17"/>
    </location>
</feature>
<sequence>MKFLILFIFNIFTITISNHIKFIPKLCKAGDPFTVNREKPTINGVLSALVNINKKCLNNYSLLKVKRNGGIVDLEICYDELLLKTIYVKFEIDGISLKQFDSVIIPPLVTQNIHLYPENIECFYTKEHQAALFKYIYNNEDAITDSSFLTEGYLASNSDFSENYKQLGTFFYANITPQWKSINQHAWALIESAIRSYAIYTGRTLEAYAGTHGQALAGGQPLFLTDDGRLPVAAWLWKAVVDRSAGAGIAFVCSNDDPFQEEGTAAARPPCGGPEVCVDGHWDGVATAGKSFCCTLRQLAETFPEAAAALAGVGADVRLLKKPPPPQPPPPTSAESVTAADDDDDDYYEDDVDIDEEAAKDD</sequence>
<dbReference type="SMART" id="SM00892">
    <property type="entry name" value="Endonuclease_NS"/>
    <property type="match status" value="1"/>
</dbReference>
<evidence type="ECO:0000256" key="4">
    <source>
        <dbReference type="SAM" id="MobiDB-lite"/>
    </source>
</evidence>
<proteinExistence type="inferred from homology"/>
<dbReference type="InterPro" id="IPR001604">
    <property type="entry name" value="Endo_G_ENPP1-like_dom"/>
</dbReference>
<dbReference type="GO" id="GO:0046872">
    <property type="term" value="F:metal ion binding"/>
    <property type="evidence" value="ECO:0007669"/>
    <property type="project" value="InterPro"/>
</dbReference>
<dbReference type="Gene3D" id="3.40.570.10">
    <property type="entry name" value="Extracellular Endonuclease, subunit A"/>
    <property type="match status" value="1"/>
</dbReference>
<feature type="domain" description="DNA/RNA non-specific endonuclease/pyrophosphatase/phosphodiesterase" evidence="6">
    <location>
        <begin position="70"/>
        <end position="299"/>
    </location>
</feature>
<feature type="chain" id="PRO_5040222240" description="DNA/RNA non-specific endonuclease/pyrophosphatase/phosphodiesterase domain-containing protein" evidence="5">
    <location>
        <begin position="18"/>
        <end position="362"/>
    </location>
</feature>
<evidence type="ECO:0000256" key="5">
    <source>
        <dbReference type="SAM" id="SignalP"/>
    </source>
</evidence>
<dbReference type="GO" id="GO:0004521">
    <property type="term" value="F:RNA endonuclease activity"/>
    <property type="evidence" value="ECO:0007669"/>
    <property type="project" value="TreeGrafter"/>
</dbReference>
<dbReference type="AlphaFoldDB" id="A0A9P0J4P3"/>
<keyword evidence="3" id="KW-0255">Endonuclease</keyword>
<feature type="region of interest" description="Disordered" evidence="4">
    <location>
        <begin position="318"/>
        <end position="362"/>
    </location>
</feature>
<evidence type="ECO:0000256" key="2">
    <source>
        <dbReference type="ARBA" id="ARBA00022722"/>
    </source>
</evidence>
<dbReference type="SUPFAM" id="SSF54060">
    <property type="entry name" value="His-Me finger endonucleases"/>
    <property type="match status" value="1"/>
</dbReference>
<keyword evidence="2" id="KW-0540">Nuclease</keyword>
<gene>
    <name evidence="7" type="ORF">APHIGO_LOCUS7345</name>
</gene>
<reference evidence="7" key="1">
    <citation type="submission" date="2022-02" db="EMBL/GenBank/DDBJ databases">
        <authorList>
            <person name="King R."/>
        </authorList>
    </citation>
    <scope>NUCLEOTIDE SEQUENCE</scope>
</reference>
<dbReference type="InterPro" id="IPR040255">
    <property type="entry name" value="Non-specific_endonuclease"/>
</dbReference>
<dbReference type="GO" id="GO:0000014">
    <property type="term" value="F:single-stranded DNA endodeoxyribonuclease activity"/>
    <property type="evidence" value="ECO:0007669"/>
    <property type="project" value="TreeGrafter"/>
</dbReference>
<dbReference type="PANTHER" id="PTHR13966">
    <property type="entry name" value="ENDONUCLEASE RELATED"/>
    <property type="match status" value="1"/>
</dbReference>
<feature type="compositionally biased region" description="Pro residues" evidence="4">
    <location>
        <begin position="322"/>
        <end position="332"/>
    </location>
</feature>
<dbReference type="EMBL" id="OU899035">
    <property type="protein sequence ID" value="CAH1726454.1"/>
    <property type="molecule type" value="Genomic_DNA"/>
</dbReference>
<comment type="similarity">
    <text evidence="1">Belongs to the DNA/RNA non-specific endonuclease family.</text>
</comment>
<dbReference type="Pfam" id="PF01223">
    <property type="entry name" value="Endonuclease_NS"/>
    <property type="match status" value="1"/>
</dbReference>
<dbReference type="GO" id="GO:0005743">
    <property type="term" value="C:mitochondrial inner membrane"/>
    <property type="evidence" value="ECO:0007669"/>
    <property type="project" value="TreeGrafter"/>
</dbReference>
<dbReference type="GO" id="GO:0005634">
    <property type="term" value="C:nucleus"/>
    <property type="evidence" value="ECO:0007669"/>
    <property type="project" value="TreeGrafter"/>
</dbReference>
<feature type="compositionally biased region" description="Acidic residues" evidence="4">
    <location>
        <begin position="340"/>
        <end position="362"/>
    </location>
</feature>
<dbReference type="InterPro" id="IPR044929">
    <property type="entry name" value="DNA/RNA_non-sp_Endonuclease_sf"/>
</dbReference>
<name>A0A9P0J4P3_APHGO</name>
<reference evidence="7" key="2">
    <citation type="submission" date="2022-10" db="EMBL/GenBank/DDBJ databases">
        <authorList>
            <consortium name="ENA_rothamsted_submissions"/>
            <consortium name="culmorum"/>
            <person name="King R."/>
        </authorList>
    </citation>
    <scope>NUCLEOTIDE SEQUENCE</scope>
</reference>
<accession>A0A9P0J4P3</accession>
<evidence type="ECO:0000259" key="6">
    <source>
        <dbReference type="SMART" id="SM00892"/>
    </source>
</evidence>
<dbReference type="InterPro" id="IPR044925">
    <property type="entry name" value="His-Me_finger_sf"/>
</dbReference>
<evidence type="ECO:0000256" key="3">
    <source>
        <dbReference type="ARBA" id="ARBA00022759"/>
    </source>
</evidence>
<dbReference type="GO" id="GO:0003676">
    <property type="term" value="F:nucleic acid binding"/>
    <property type="evidence" value="ECO:0007669"/>
    <property type="project" value="InterPro"/>
</dbReference>
<evidence type="ECO:0000256" key="1">
    <source>
        <dbReference type="ARBA" id="ARBA00010052"/>
    </source>
</evidence>
<organism evidence="7 8">
    <name type="scientific">Aphis gossypii</name>
    <name type="common">Cotton aphid</name>
    <dbReference type="NCBI Taxonomy" id="80765"/>
    <lineage>
        <taxon>Eukaryota</taxon>
        <taxon>Metazoa</taxon>
        <taxon>Ecdysozoa</taxon>
        <taxon>Arthropoda</taxon>
        <taxon>Hexapoda</taxon>
        <taxon>Insecta</taxon>
        <taxon>Pterygota</taxon>
        <taxon>Neoptera</taxon>
        <taxon>Paraneoptera</taxon>
        <taxon>Hemiptera</taxon>
        <taxon>Sternorrhyncha</taxon>
        <taxon>Aphidomorpha</taxon>
        <taxon>Aphidoidea</taxon>
        <taxon>Aphididae</taxon>
        <taxon>Aphidini</taxon>
        <taxon>Aphis</taxon>
        <taxon>Aphis</taxon>
    </lineage>
</organism>
<keyword evidence="5" id="KW-0732">Signal</keyword>
<evidence type="ECO:0000313" key="7">
    <source>
        <dbReference type="EMBL" id="CAH1726454.1"/>
    </source>
</evidence>
<protein>
    <recommendedName>
        <fullName evidence="6">DNA/RNA non-specific endonuclease/pyrophosphatase/phosphodiesterase domain-containing protein</fullName>
    </recommendedName>
</protein>
<dbReference type="PANTHER" id="PTHR13966:SF17">
    <property type="entry name" value="ENDONUCLEASE-RELATED"/>
    <property type="match status" value="1"/>
</dbReference>
<dbReference type="GO" id="GO:0006309">
    <property type="term" value="P:apoptotic DNA fragmentation"/>
    <property type="evidence" value="ECO:0007669"/>
    <property type="project" value="TreeGrafter"/>
</dbReference>